<protein>
    <submittedName>
        <fullName evidence="8">Putative glycerol-3-phosphate acyltransferase</fullName>
    </submittedName>
</protein>
<dbReference type="GO" id="GO:0004366">
    <property type="term" value="F:glycerol-3-phosphate O-acyltransferase activity"/>
    <property type="evidence" value="ECO:0007669"/>
    <property type="project" value="InterPro"/>
</dbReference>
<dbReference type="GO" id="GO:0005886">
    <property type="term" value="C:plasma membrane"/>
    <property type="evidence" value="ECO:0007669"/>
    <property type="project" value="UniProtKB-SubCell"/>
</dbReference>
<dbReference type="InterPro" id="IPR028354">
    <property type="entry name" value="GPAT_PlsB"/>
</dbReference>
<reference evidence="8" key="1">
    <citation type="journal article" date="2016" name="ISME J.">
        <title>Functional metagenomic screen reveals new and diverse microbial rhodopsins.</title>
        <authorList>
            <person name="Pushkarev A."/>
            <person name="Beja O."/>
        </authorList>
    </citation>
    <scope>NUCLEOTIDE SEQUENCE</scope>
</reference>
<dbReference type="InterPro" id="IPR041728">
    <property type="entry name" value="GPAT/DHAPAT_LPLAT"/>
</dbReference>
<dbReference type="InterPro" id="IPR045520">
    <property type="entry name" value="GPAT/DHAPAT_C"/>
</dbReference>
<organism evidence="8">
    <name type="scientific">uncultured bacterium EIL68H05</name>
    <dbReference type="NCBI Taxonomy" id="1768205"/>
    <lineage>
        <taxon>Bacteria</taxon>
        <taxon>environmental samples</taxon>
    </lineage>
</organism>
<dbReference type="AlphaFoldDB" id="A0A0U2N5Q1"/>
<dbReference type="InterPro" id="IPR002123">
    <property type="entry name" value="Plipid/glycerol_acylTrfase"/>
</dbReference>
<name>A0A0U2N5Q1_9BACT</name>
<evidence type="ECO:0000256" key="3">
    <source>
        <dbReference type="ARBA" id="ARBA00022475"/>
    </source>
</evidence>
<sequence>MANINIFNGFLKAFIRAEAEFENDNIPELLRGEFIFALSNDSSTNLAAVDKICKKMGFIRPSNRRAISPINRNYFQLREPKQLLPWARSKRKHSDDLYEISRYPDISKKLKIIPVDVYWGKGAESQDNLMKKLFSESWEGTSIIKRYLRLLINGRQVKVRFLNALEMEDIFEDRESPEKILLKTERLLRGRFRKNKQAILGLDVSHRRNWIKTLVNSKEINKYIESEAGSNKRKAMLLNRRAIKYAEEICSDVSYTVVGSLYDAALSWFWNNRYEELKFIGLEKVKNLAVDNSLIFTPCHRSHVDYLALSYILYKNDLMLPQIAAGINLNLPILGRILRNGGAFFMRRSFSENRLYSIVFFEHLKKLLIRGNSIEFFPEGARSRSGKLLPPRPGLLSMLIRSFKSRTEKPVKFIPVSINYEKVLEGNSYLSELMGGKKRKERISDIFRVASDFRGFLGNAYLQFGDPIDLKDFLDAQNPGWENNNSQTDGSSSDDNAWLFSATPKLGEKIMMNINESTVVTSSSLVAAALLNSNNHSLPKDKLESRIDLYISLMNSSRYSNKTILPNQSSKKLLEQVNALKLIPKLEDGEKSLVKLDKAQGAMMSFYRNTILHLLALESFICGIFQAREEVSKNEIIEIIDMLYPYLKGELFLKWNNEELKLEIDKRLDALVALKLLSNDRDLYKRPSFDSPHYLETKSLGRMIQPTIDRFYILMLQLWKNQSEHISKNQLEISCKEIATNLQAKYDWMAPEFSDRWTFMQFLSKLIEQRFVKEDEHGLIYASRITKKMQVAASKFIMPDWREELNQTSYNS</sequence>
<keyword evidence="5" id="KW-0472">Membrane</keyword>
<keyword evidence="4 8" id="KW-0808">Transferase</keyword>
<dbReference type="NCBIfam" id="TIGR03703">
    <property type="entry name" value="plsB"/>
    <property type="match status" value="1"/>
</dbReference>
<dbReference type="GO" id="GO:0008654">
    <property type="term" value="P:phospholipid biosynthetic process"/>
    <property type="evidence" value="ECO:0007669"/>
    <property type="project" value="InterPro"/>
</dbReference>
<dbReference type="EMBL" id="KT201082">
    <property type="protein sequence ID" value="ALS55927.1"/>
    <property type="molecule type" value="Genomic_DNA"/>
</dbReference>
<dbReference type="GO" id="GO:0006631">
    <property type="term" value="P:fatty acid metabolic process"/>
    <property type="evidence" value="ECO:0007669"/>
    <property type="project" value="TreeGrafter"/>
</dbReference>
<dbReference type="SMART" id="SM00563">
    <property type="entry name" value="PlsC"/>
    <property type="match status" value="1"/>
</dbReference>
<proteinExistence type="inferred from homology"/>
<dbReference type="PIRSF" id="PIRSF500064">
    <property type="entry name" value="GPAT"/>
    <property type="match status" value="1"/>
</dbReference>
<dbReference type="PIRSF" id="PIRSF000437">
    <property type="entry name" value="GPAT_DHAPAT"/>
    <property type="match status" value="1"/>
</dbReference>
<evidence type="ECO:0000256" key="1">
    <source>
        <dbReference type="ARBA" id="ARBA00004413"/>
    </source>
</evidence>
<evidence type="ECO:0000256" key="4">
    <source>
        <dbReference type="ARBA" id="ARBA00022679"/>
    </source>
</evidence>
<evidence type="ECO:0000256" key="5">
    <source>
        <dbReference type="ARBA" id="ARBA00023136"/>
    </source>
</evidence>
<comment type="subcellular location">
    <subcellularLocation>
        <location evidence="1">Cell membrane</location>
        <topology evidence="1">Peripheral membrane protein</topology>
        <orientation evidence="1">Cytoplasmic side</orientation>
    </subcellularLocation>
</comment>
<evidence type="ECO:0000256" key="6">
    <source>
        <dbReference type="ARBA" id="ARBA00023315"/>
    </source>
</evidence>
<dbReference type="CDD" id="cd07993">
    <property type="entry name" value="LPLAT_DHAPAT-like"/>
    <property type="match status" value="1"/>
</dbReference>
<dbReference type="Pfam" id="PF19277">
    <property type="entry name" value="GPAT_C"/>
    <property type="match status" value="1"/>
</dbReference>
<dbReference type="SUPFAM" id="SSF69593">
    <property type="entry name" value="Glycerol-3-phosphate (1)-acyltransferase"/>
    <property type="match status" value="1"/>
</dbReference>
<evidence type="ECO:0000313" key="8">
    <source>
        <dbReference type="EMBL" id="ALS55927.1"/>
    </source>
</evidence>
<dbReference type="PANTHER" id="PTHR12563">
    <property type="entry name" value="GLYCEROL-3-PHOSPHATE ACYLTRANSFERASE"/>
    <property type="match status" value="1"/>
</dbReference>
<dbReference type="Pfam" id="PF01553">
    <property type="entry name" value="Acyltransferase"/>
    <property type="match status" value="1"/>
</dbReference>
<comment type="similarity">
    <text evidence="2">Belongs to the GPAT/DAPAT family.</text>
</comment>
<keyword evidence="3" id="KW-1003">Cell membrane</keyword>
<dbReference type="InterPro" id="IPR022284">
    <property type="entry name" value="GPAT/DHAPAT"/>
</dbReference>
<dbReference type="NCBIfam" id="NF003441">
    <property type="entry name" value="PRK04974.1"/>
    <property type="match status" value="1"/>
</dbReference>
<evidence type="ECO:0000256" key="2">
    <source>
        <dbReference type="ARBA" id="ARBA00007937"/>
    </source>
</evidence>
<feature type="domain" description="Phospholipid/glycerol acyltransferase" evidence="7">
    <location>
        <begin position="294"/>
        <end position="421"/>
    </location>
</feature>
<evidence type="ECO:0000259" key="7">
    <source>
        <dbReference type="SMART" id="SM00563"/>
    </source>
</evidence>
<accession>A0A0U2N5Q1</accession>
<dbReference type="PANTHER" id="PTHR12563:SF17">
    <property type="entry name" value="DIHYDROXYACETONE PHOSPHATE ACYLTRANSFERASE"/>
    <property type="match status" value="1"/>
</dbReference>
<keyword evidence="6 8" id="KW-0012">Acyltransferase</keyword>